<dbReference type="AlphaFoldDB" id="A0AA41X881"/>
<evidence type="ECO:0000313" key="4">
    <source>
        <dbReference type="EMBL" id="MCP8968494.1"/>
    </source>
</evidence>
<dbReference type="GO" id="GO:0009986">
    <property type="term" value="C:cell surface"/>
    <property type="evidence" value="ECO:0007669"/>
    <property type="project" value="UniProtKB-SubCell"/>
</dbReference>
<dbReference type="GO" id="GO:0030420">
    <property type="term" value="P:establishment of competence for transformation"/>
    <property type="evidence" value="ECO:0007669"/>
    <property type="project" value="UniProtKB-KW"/>
</dbReference>
<keyword evidence="3" id="KW-0472">Membrane</keyword>
<evidence type="ECO:0000256" key="3">
    <source>
        <dbReference type="SAM" id="Phobius"/>
    </source>
</evidence>
<evidence type="ECO:0000256" key="1">
    <source>
        <dbReference type="ARBA" id="ARBA00004241"/>
    </source>
</evidence>
<sequence length="210" mass="22611">MKNSKESGMTLVEVLASVTILAVLALGMLSIFPKALSFTKASQLKTVAINLARGALQYMNKQDYDLLTGYRDAAGGRPAVLSGAESCTAQQTVLLDGKSVTSPLFPNADSCTKLLEPTINNTMYKNKQVLLFFMPLDWTATASQQVLQSIRSIHSKTDTGELAKQLASMEHAPVQSAQPTLEVLAYVDLNLDDKQPGVLLKGGVAHESLR</sequence>
<protein>
    <submittedName>
        <fullName evidence="4">Prepilin-type N-terminal cleavage/methylation domain-containing protein</fullName>
    </submittedName>
</protein>
<keyword evidence="5" id="KW-1185">Reference proteome</keyword>
<reference evidence="4" key="1">
    <citation type="submission" date="2022-07" db="EMBL/GenBank/DDBJ databases">
        <authorList>
            <person name="Li W.-J."/>
            <person name="Deng Q.-Q."/>
        </authorList>
    </citation>
    <scope>NUCLEOTIDE SEQUENCE</scope>
    <source>
        <strain evidence="4">SYSU M60031</strain>
    </source>
</reference>
<feature type="transmembrane region" description="Helical" evidence="3">
    <location>
        <begin position="12"/>
        <end position="32"/>
    </location>
</feature>
<organism evidence="4 5">
    <name type="scientific">Ectobacillus ponti</name>
    <dbReference type="NCBI Taxonomy" id="2961894"/>
    <lineage>
        <taxon>Bacteria</taxon>
        <taxon>Bacillati</taxon>
        <taxon>Bacillota</taxon>
        <taxon>Bacilli</taxon>
        <taxon>Bacillales</taxon>
        <taxon>Bacillaceae</taxon>
        <taxon>Ectobacillus</taxon>
    </lineage>
</organism>
<keyword evidence="3" id="KW-1133">Transmembrane helix</keyword>
<dbReference type="PROSITE" id="PS00409">
    <property type="entry name" value="PROKAR_NTER_METHYL"/>
    <property type="match status" value="1"/>
</dbReference>
<accession>A0AA41X881</accession>
<evidence type="ECO:0000256" key="2">
    <source>
        <dbReference type="ARBA" id="ARBA00023287"/>
    </source>
</evidence>
<dbReference type="InterPro" id="IPR012902">
    <property type="entry name" value="N_methyl_site"/>
</dbReference>
<dbReference type="Pfam" id="PF07963">
    <property type="entry name" value="N_methyl"/>
    <property type="match status" value="1"/>
</dbReference>
<dbReference type="NCBIfam" id="TIGR02532">
    <property type="entry name" value="IV_pilin_GFxxxE"/>
    <property type="match status" value="1"/>
</dbReference>
<comment type="caution">
    <text evidence="4">The sequence shown here is derived from an EMBL/GenBank/DDBJ whole genome shotgun (WGS) entry which is preliminary data.</text>
</comment>
<dbReference type="RefSeq" id="WP_254758403.1">
    <property type="nucleotide sequence ID" value="NZ_JANCLT010000003.1"/>
</dbReference>
<name>A0AA41X881_9BACI</name>
<keyword evidence="2" id="KW-0178">Competence</keyword>
<dbReference type="Proteomes" id="UP001156102">
    <property type="component" value="Unassembled WGS sequence"/>
</dbReference>
<proteinExistence type="predicted"/>
<comment type="subcellular location">
    <subcellularLocation>
        <location evidence="1">Cell surface</location>
    </subcellularLocation>
</comment>
<evidence type="ECO:0000313" key="5">
    <source>
        <dbReference type="Proteomes" id="UP001156102"/>
    </source>
</evidence>
<keyword evidence="3" id="KW-0812">Transmembrane</keyword>
<gene>
    <name evidence="4" type="ORF">NK662_08045</name>
</gene>
<dbReference type="EMBL" id="JANCLT010000003">
    <property type="protein sequence ID" value="MCP8968494.1"/>
    <property type="molecule type" value="Genomic_DNA"/>
</dbReference>